<dbReference type="Gene3D" id="1.10.390.10">
    <property type="entry name" value="Neutral Protease Domain 2"/>
    <property type="match status" value="1"/>
</dbReference>
<name>A0ABQ2NIL3_9FLAO</name>
<evidence type="ECO:0000313" key="2">
    <source>
        <dbReference type="Proteomes" id="UP000620064"/>
    </source>
</evidence>
<dbReference type="InterPro" id="IPR027268">
    <property type="entry name" value="Peptidase_M4/M1_CTD_sf"/>
</dbReference>
<organism evidence="1 2">
    <name type="scientific">Cloacibacterium rupense</name>
    <dbReference type="NCBI Taxonomy" id="517423"/>
    <lineage>
        <taxon>Bacteria</taxon>
        <taxon>Pseudomonadati</taxon>
        <taxon>Bacteroidota</taxon>
        <taxon>Flavobacteriia</taxon>
        <taxon>Flavobacteriales</taxon>
        <taxon>Weeksellaceae</taxon>
    </lineage>
</organism>
<evidence type="ECO:0000313" key="1">
    <source>
        <dbReference type="EMBL" id="GGP04320.1"/>
    </source>
</evidence>
<gene>
    <name evidence="1" type="ORF">GCM10010992_15920</name>
</gene>
<comment type="caution">
    <text evidence="1">The sequence shown here is derived from an EMBL/GenBank/DDBJ whole genome shotgun (WGS) entry which is preliminary data.</text>
</comment>
<proteinExistence type="predicted"/>
<dbReference type="Proteomes" id="UP000620064">
    <property type="component" value="Unassembled WGS sequence"/>
</dbReference>
<protein>
    <recommendedName>
        <fullName evidence="3">Aminopeptidase</fullName>
    </recommendedName>
</protein>
<sequence length="932" mass="109498">MTKKVIILLCIVVNLFAFGQKDSIYIQADLSARILHVKQKIVYHNTSQKYLSQIKLLNLVAAYQNRNTKLLKRKLEDRKTDLYYAKKDEEGQLLYLVVNNKPVTQNLQNENIYIPLENILKTKEATTLFLEYSMKIPSAKFTGYGSGNPDYLLKNFFLVTDSFDKENSVDKHYLDIEENFNTNTYYKIDFSSSASYIQSNLPETDEKIFEGAINDDVEIYISTIKNYQFQTEINGKKHIIDFGYTVSEEEKRNLEFYLPLQLKFLKDKIGFLPEKIFISQVSKKKNDFFGNDDIKFWKFKLQLFSDAEKIDMDYFSIISQEIADQLFSSNKKENHWVSNGLKTYWEMQYLDKFYKNYKLLGNLVDYKILGIKPLKYSFVSKLNLNERYGLGYQYIMMQNLDQKIDENLELLSNFNEIAISKFETGTLLNFISEKMGKDNFESFIKDYIEKNKNQQLDKEDFLNQLAMHSGYSSTFIGNYIQKKMRVNFKVKSFERIDNQLHIKVSKNTTENIPFKLKVQDSTGDEKIYWYDTNDKKGESTYVIPDTDVNKITINSNYAFPENNFRDNYLYTKGIFSNSKKIKFKIFTDKPNPEYNEIFYTPKFNWNNYDKFLFGMKFHNKSIIETPFQYALTPFYSTGTQKLVGSAMASYRFQPAESFFRSLTFSASSAIFHYDFDLTYRRFGAGISMALNKNPRSQIGRNILISYNHFDRDLSQIMQIKNDYSKYNIWNFGFVYSENNVIVEKYLFGNLQTMEDYQKLTAESFYRWEFAKNKKLSLRFFGGLFITNNTRNNTFNLGISRVSNYSFSYNLLGQSASTGFLSQQFVLAEGGFKSFINGSVNQWMVASNADMHLWKMFNVYADAGFYKNKSRDPKFIWDSGVKLKVIPDFLEIYFPIQSSLGFEPGFKDYASRIRYTLNFNLGAVVGYFRRGWF</sequence>
<dbReference type="EMBL" id="BMLV01000003">
    <property type="protein sequence ID" value="GGP04320.1"/>
    <property type="molecule type" value="Genomic_DNA"/>
</dbReference>
<accession>A0ABQ2NIL3</accession>
<dbReference type="RefSeq" id="WP_188617579.1">
    <property type="nucleotide sequence ID" value="NZ_BMLV01000003.1"/>
</dbReference>
<keyword evidence="2" id="KW-1185">Reference proteome</keyword>
<reference evidence="2" key="1">
    <citation type="journal article" date="2019" name="Int. J. Syst. Evol. Microbiol.">
        <title>The Global Catalogue of Microorganisms (GCM) 10K type strain sequencing project: providing services to taxonomists for standard genome sequencing and annotation.</title>
        <authorList>
            <consortium name="The Broad Institute Genomics Platform"/>
            <consortium name="The Broad Institute Genome Sequencing Center for Infectious Disease"/>
            <person name="Wu L."/>
            <person name="Ma J."/>
        </authorList>
    </citation>
    <scope>NUCLEOTIDE SEQUENCE [LARGE SCALE GENOMIC DNA]</scope>
    <source>
        <strain evidence="2">CGMCC 1.7656</strain>
    </source>
</reference>
<evidence type="ECO:0008006" key="3">
    <source>
        <dbReference type="Google" id="ProtNLM"/>
    </source>
</evidence>